<dbReference type="SUPFAM" id="SSF52833">
    <property type="entry name" value="Thioredoxin-like"/>
    <property type="match status" value="1"/>
</dbReference>
<accession>A0A6N6MCI0</accession>
<evidence type="ECO:0000313" key="1">
    <source>
        <dbReference type="EMBL" id="KAB1068341.1"/>
    </source>
</evidence>
<sequence>MKSIIKESLERSMSYEAYRALVKQLVDENSNTGVSKTEELANYTKLNDRRMKRWDKTIKVSVEAQHRIAEFKRQVTWLVITESWCGDAAHVVPALYKVASLSENIDFKIVIRDENLQLMEQFLTNGSASIPKVIVIDNIREEVLNTYGPRPSEAANYVKRFVAKNGKLTPAFKADLQHWYNDNKGQNVIDDVTLMLIKLQEASVCL</sequence>
<dbReference type="AlphaFoldDB" id="A0A6N6MCI0"/>
<dbReference type="RefSeq" id="WP_150938018.1">
    <property type="nucleotide sequence ID" value="NZ_WAAT01000037.1"/>
</dbReference>
<dbReference type="InterPro" id="IPR036249">
    <property type="entry name" value="Thioredoxin-like_sf"/>
</dbReference>
<evidence type="ECO:0000313" key="2">
    <source>
        <dbReference type="Proteomes" id="UP000441333"/>
    </source>
</evidence>
<dbReference type="Gene3D" id="3.40.30.10">
    <property type="entry name" value="Glutaredoxin"/>
    <property type="match status" value="1"/>
</dbReference>
<name>A0A6N6MCI0_9FLAO</name>
<comment type="caution">
    <text evidence="1">The sequence shown here is derived from an EMBL/GenBank/DDBJ whole genome shotgun (WGS) entry which is preliminary data.</text>
</comment>
<reference evidence="1 2" key="1">
    <citation type="submission" date="2019-09" db="EMBL/GenBank/DDBJ databases">
        <authorList>
            <person name="Cao W.R."/>
        </authorList>
    </citation>
    <scope>NUCLEOTIDE SEQUENCE [LARGE SCALE GENOMIC DNA]</scope>
    <source>
        <strain evidence="1 2">B1N29</strain>
    </source>
</reference>
<dbReference type="Proteomes" id="UP000441333">
    <property type="component" value="Unassembled WGS sequence"/>
</dbReference>
<dbReference type="EMBL" id="WAAT01000037">
    <property type="protein sequence ID" value="KAB1068341.1"/>
    <property type="molecule type" value="Genomic_DNA"/>
</dbReference>
<proteinExistence type="predicted"/>
<organism evidence="1 2">
    <name type="scientific">Pseudotamlana haliotis</name>
    <dbReference type="NCBI Taxonomy" id="2614804"/>
    <lineage>
        <taxon>Bacteria</taxon>
        <taxon>Pseudomonadati</taxon>
        <taxon>Bacteroidota</taxon>
        <taxon>Flavobacteriia</taxon>
        <taxon>Flavobacteriales</taxon>
        <taxon>Flavobacteriaceae</taxon>
        <taxon>Pseudotamlana</taxon>
    </lineage>
</organism>
<protein>
    <submittedName>
        <fullName evidence="1">Thioredoxin family protein</fullName>
    </submittedName>
</protein>
<keyword evidence="2" id="KW-1185">Reference proteome</keyword>
<gene>
    <name evidence="1" type="ORF">F6U93_06480</name>
</gene>
<dbReference type="Pfam" id="PF14595">
    <property type="entry name" value="Thioredoxin_9"/>
    <property type="match status" value="1"/>
</dbReference>